<dbReference type="InterPro" id="IPR006976">
    <property type="entry name" value="VanZ-like"/>
</dbReference>
<feature type="compositionally biased region" description="Basic residues" evidence="1">
    <location>
        <begin position="177"/>
        <end position="188"/>
    </location>
</feature>
<keyword evidence="5" id="KW-1185">Reference proteome</keyword>
<reference evidence="4 5" key="1">
    <citation type="submission" date="2024-06" db="EMBL/GenBank/DDBJ databases">
        <title>The Natural Products Discovery Center: Release of the First 8490 Sequenced Strains for Exploring Actinobacteria Biosynthetic Diversity.</title>
        <authorList>
            <person name="Kalkreuter E."/>
            <person name="Kautsar S.A."/>
            <person name="Yang D."/>
            <person name="Bader C.D."/>
            <person name="Teijaro C.N."/>
            <person name="Fluegel L."/>
            <person name="Davis C.M."/>
            <person name="Simpson J.R."/>
            <person name="Lauterbach L."/>
            <person name="Steele A.D."/>
            <person name="Gui C."/>
            <person name="Meng S."/>
            <person name="Li G."/>
            <person name="Viehrig K."/>
            <person name="Ye F."/>
            <person name="Su P."/>
            <person name="Kiefer A.F."/>
            <person name="Nichols A."/>
            <person name="Cepeda A.J."/>
            <person name="Yan W."/>
            <person name="Fan B."/>
            <person name="Jiang Y."/>
            <person name="Adhikari A."/>
            <person name="Zheng C.-J."/>
            <person name="Schuster L."/>
            <person name="Cowan T.M."/>
            <person name="Smanski M.J."/>
            <person name="Chevrette M.G."/>
            <person name="De Carvalho L.P.S."/>
            <person name="Shen B."/>
        </authorList>
    </citation>
    <scope>NUCLEOTIDE SEQUENCE [LARGE SCALE GENOMIC DNA]</scope>
    <source>
        <strain evidence="4 5">NPDC049344</strain>
    </source>
</reference>
<organism evidence="4 5">
    <name type="scientific">Streptomyces kurssanovii</name>
    <dbReference type="NCBI Taxonomy" id="67312"/>
    <lineage>
        <taxon>Bacteria</taxon>
        <taxon>Bacillati</taxon>
        <taxon>Actinomycetota</taxon>
        <taxon>Actinomycetes</taxon>
        <taxon>Kitasatosporales</taxon>
        <taxon>Streptomycetaceae</taxon>
        <taxon>Streptomyces</taxon>
    </lineage>
</organism>
<feature type="region of interest" description="Disordered" evidence="1">
    <location>
        <begin position="156"/>
        <end position="188"/>
    </location>
</feature>
<evidence type="ECO:0000313" key="4">
    <source>
        <dbReference type="EMBL" id="MEV4680980.1"/>
    </source>
</evidence>
<protein>
    <submittedName>
        <fullName evidence="4">VanZ family protein</fullName>
    </submittedName>
</protein>
<feature type="compositionally biased region" description="Low complexity" evidence="1">
    <location>
        <begin position="163"/>
        <end position="176"/>
    </location>
</feature>
<evidence type="ECO:0000256" key="2">
    <source>
        <dbReference type="SAM" id="Phobius"/>
    </source>
</evidence>
<evidence type="ECO:0000313" key="5">
    <source>
        <dbReference type="Proteomes" id="UP001552521"/>
    </source>
</evidence>
<proteinExistence type="predicted"/>
<evidence type="ECO:0000259" key="3">
    <source>
        <dbReference type="Pfam" id="PF04892"/>
    </source>
</evidence>
<dbReference type="RefSeq" id="WP_364590583.1">
    <property type="nucleotide sequence ID" value="NZ_JBFAQK010000008.1"/>
</dbReference>
<dbReference type="EMBL" id="JBFAQK010000008">
    <property type="protein sequence ID" value="MEV4680980.1"/>
    <property type="molecule type" value="Genomic_DNA"/>
</dbReference>
<keyword evidence="2" id="KW-0472">Membrane</keyword>
<name>A0ABV3HR07_9ACTN</name>
<keyword evidence="2" id="KW-1133">Transmembrane helix</keyword>
<feature type="domain" description="VanZ-like" evidence="3">
    <location>
        <begin position="28"/>
        <end position="145"/>
    </location>
</feature>
<dbReference type="InterPro" id="IPR053150">
    <property type="entry name" value="Teicoplanin_resist-assoc"/>
</dbReference>
<evidence type="ECO:0000256" key="1">
    <source>
        <dbReference type="SAM" id="MobiDB-lite"/>
    </source>
</evidence>
<dbReference type="PANTHER" id="PTHR36834">
    <property type="entry name" value="MEMBRANE PROTEIN-RELATED"/>
    <property type="match status" value="1"/>
</dbReference>
<keyword evidence="2" id="KW-0812">Transmembrane</keyword>
<accession>A0ABV3HR07</accession>
<dbReference type="Proteomes" id="UP001552521">
    <property type="component" value="Unassembled WGS sequence"/>
</dbReference>
<gene>
    <name evidence="4" type="ORF">AB0K36_09410</name>
</gene>
<dbReference type="Pfam" id="PF04892">
    <property type="entry name" value="VanZ"/>
    <property type="match status" value="1"/>
</dbReference>
<comment type="caution">
    <text evidence="4">The sequence shown here is derived from an EMBL/GenBank/DDBJ whole genome shotgun (WGS) entry which is preliminary data.</text>
</comment>
<sequence length="188" mass="20182">MTTDDPPREWGRTLLRAGLIVCAFAALVLFSAVLARLTLTPSHASEGVATANMRPGASLRQYAEDYTFLAAAKQAGGNLLLGVPFGVLLPVLVPRSLRLLRVIVLTVVVMALVELAQGAIVAGRAFDVDDVILNTTGALIGYVLLGRRLGRAWRRRRGEAEPAEPATGRSGLLTGRLKGRRRPVPPRR</sequence>
<dbReference type="PANTHER" id="PTHR36834:SF1">
    <property type="entry name" value="INTEGRAL MEMBRANE PROTEIN"/>
    <property type="match status" value="1"/>
</dbReference>
<feature type="transmembrane region" description="Helical" evidence="2">
    <location>
        <begin position="75"/>
        <end position="93"/>
    </location>
</feature>
<feature type="transmembrane region" description="Helical" evidence="2">
    <location>
        <begin position="14"/>
        <end position="35"/>
    </location>
</feature>
<feature type="transmembrane region" description="Helical" evidence="2">
    <location>
        <begin position="100"/>
        <end position="125"/>
    </location>
</feature>
<feature type="transmembrane region" description="Helical" evidence="2">
    <location>
        <begin position="131"/>
        <end position="149"/>
    </location>
</feature>